<sequence>MATWVTHFRIAEELLRTELAVSRIGFLVGNIGPDCGLIGEDGIPHPPKTITHFKGEGLINAESFYDEYLRGESEFDTEELSYYLGYFIHLVTDEEWLKILAEKKKEKVYQDILNSPDYARIVKRDWYGQDFLYLKQHQESIFWTDFQHIEDFPEYLSFFRDGQTLEQIENITNFYKNSSIPGDHDFIYLSTEEMDDFVNDTVRKIKASLNHRLNMQLV</sequence>
<evidence type="ECO:0008006" key="3">
    <source>
        <dbReference type="Google" id="ProtNLM"/>
    </source>
</evidence>
<dbReference type="Proteomes" id="UP000181997">
    <property type="component" value="Unassembled WGS sequence"/>
</dbReference>
<evidence type="ECO:0000313" key="1">
    <source>
        <dbReference type="EMBL" id="SCC11428.1"/>
    </source>
</evidence>
<reference evidence="2" key="1">
    <citation type="submission" date="2016-08" db="EMBL/GenBank/DDBJ databases">
        <authorList>
            <person name="Varghese N."/>
            <person name="Submissions Spin"/>
        </authorList>
    </citation>
    <scope>NUCLEOTIDE SEQUENCE [LARGE SCALE GENOMIC DNA]</scope>
    <source>
        <strain evidence="2">SGD-1123</strain>
    </source>
</reference>
<gene>
    <name evidence="1" type="ORF">GA0061094_2587</name>
</gene>
<dbReference type="OrthoDB" id="9810012at2"/>
<proteinExistence type="predicted"/>
<name>A0A0V8HK02_9BACI</name>
<dbReference type="RefSeq" id="WP_058298677.1">
    <property type="nucleotide sequence ID" value="NZ_FMAU01000002.1"/>
</dbReference>
<dbReference type="EMBL" id="FMAU01000002">
    <property type="protein sequence ID" value="SCC11428.1"/>
    <property type="molecule type" value="Genomic_DNA"/>
</dbReference>
<evidence type="ECO:0000313" key="2">
    <source>
        <dbReference type="Proteomes" id="UP000181997"/>
    </source>
</evidence>
<dbReference type="AlphaFoldDB" id="A0A0V8HK02"/>
<accession>A0A0V8HK02</accession>
<keyword evidence="2" id="KW-1185">Reference proteome</keyword>
<organism evidence="1 2">
    <name type="scientific">[Bacillus] enclensis</name>
    <dbReference type="NCBI Taxonomy" id="1402860"/>
    <lineage>
        <taxon>Bacteria</taxon>
        <taxon>Bacillati</taxon>
        <taxon>Bacillota</taxon>
        <taxon>Bacilli</taxon>
        <taxon>Bacillales</taxon>
        <taxon>Bacillaceae</taxon>
        <taxon>Rossellomorea</taxon>
    </lineage>
</organism>
<protein>
    <recommendedName>
        <fullName evidence="3">Zinc dependent phospholipase C</fullName>
    </recommendedName>
</protein>